<evidence type="ECO:0000256" key="1">
    <source>
        <dbReference type="SAM" id="MobiDB-lite"/>
    </source>
</evidence>
<feature type="compositionally biased region" description="Polar residues" evidence="1">
    <location>
        <begin position="488"/>
        <end position="498"/>
    </location>
</feature>
<gene>
    <name evidence="2" type="ORF">SLS59_003578</name>
</gene>
<organism evidence="2 3">
    <name type="scientific">Nothophoma quercina</name>
    <dbReference type="NCBI Taxonomy" id="749835"/>
    <lineage>
        <taxon>Eukaryota</taxon>
        <taxon>Fungi</taxon>
        <taxon>Dikarya</taxon>
        <taxon>Ascomycota</taxon>
        <taxon>Pezizomycotina</taxon>
        <taxon>Dothideomycetes</taxon>
        <taxon>Pleosporomycetidae</taxon>
        <taxon>Pleosporales</taxon>
        <taxon>Pleosporineae</taxon>
        <taxon>Didymellaceae</taxon>
        <taxon>Nothophoma</taxon>
    </lineage>
</organism>
<dbReference type="Proteomes" id="UP001521222">
    <property type="component" value="Unassembled WGS sequence"/>
</dbReference>
<comment type="caution">
    <text evidence="2">The sequence shown here is derived from an EMBL/GenBank/DDBJ whole genome shotgun (WGS) entry which is preliminary data.</text>
</comment>
<evidence type="ECO:0000313" key="2">
    <source>
        <dbReference type="EMBL" id="KAL1605774.1"/>
    </source>
</evidence>
<name>A0ABR3RNT7_9PLEO</name>
<reference evidence="2 3" key="1">
    <citation type="submission" date="2024-02" db="EMBL/GenBank/DDBJ databases">
        <title>De novo assembly and annotation of 12 fungi associated with fruit tree decline syndrome in Ontario, Canada.</title>
        <authorList>
            <person name="Sulman M."/>
            <person name="Ellouze W."/>
            <person name="Ilyukhin E."/>
        </authorList>
    </citation>
    <scope>NUCLEOTIDE SEQUENCE [LARGE SCALE GENOMIC DNA]</scope>
    <source>
        <strain evidence="2 3">M97-236</strain>
    </source>
</reference>
<keyword evidence="3" id="KW-1185">Reference proteome</keyword>
<dbReference type="EMBL" id="JAKIXB020000009">
    <property type="protein sequence ID" value="KAL1605774.1"/>
    <property type="molecule type" value="Genomic_DNA"/>
</dbReference>
<feature type="region of interest" description="Disordered" evidence="1">
    <location>
        <begin position="253"/>
        <end position="272"/>
    </location>
</feature>
<proteinExistence type="predicted"/>
<sequence>MAQNPPADAFQAMTHQPPPQGLVNVNARYSFDAQGLPTQLAWVGDLNGALDHRHCVTLGPKVPPARDATINHVKSRQEQYIREMIQAVFNMDGIHDNPTFVGRKMFIHGHKSQVSGYDIEAACRALFAAIISRCEFGYRGSAHANRLLNQGKNFEHVDRDGNCQTRIDNIIKALKEWKSICKEIVLTDSKIYNLANAPASVWQDKMEQKINNETKKKTTQKERVAAATATKGAGVTAEAIAKGPLPPVARIGRKQERKHQHDSHQDRQGSTVTLESQADFTILPPATNITGGQFSTLIGIDDSITDSQLLFSLMANPVDSLQDPPAYASTNLMPLSEYGSPPSSNPGRSYAFQQGCPFVPQPDAQPFVPQQHHNVPPRLPVRNSQVPALYQHTPHAFGGYQGPVPVSYHFSGPTYSFGDRGQNSSMFNSYSSLPTPNIGSYDMYDLAADHSMSPLPDGTSLNSNIQPHQGVQNGLSHSKTAAKHNRTATMDAQFQPSATRHKRYISPEVDPGLEKVDEE</sequence>
<feature type="region of interest" description="Disordered" evidence="1">
    <location>
        <begin position="488"/>
        <end position="519"/>
    </location>
</feature>
<protein>
    <submittedName>
        <fullName evidence="2">Uncharacterized protein</fullName>
    </submittedName>
</protein>
<accession>A0ABR3RNT7</accession>
<evidence type="ECO:0000313" key="3">
    <source>
        <dbReference type="Proteomes" id="UP001521222"/>
    </source>
</evidence>